<accession>A0A7C1FI24</accession>
<keyword evidence="1" id="KW-0175">Coiled coil</keyword>
<evidence type="ECO:0008006" key="3">
    <source>
        <dbReference type="Google" id="ProtNLM"/>
    </source>
</evidence>
<protein>
    <recommendedName>
        <fullName evidence="3">ATPase</fullName>
    </recommendedName>
</protein>
<proteinExistence type="predicted"/>
<gene>
    <name evidence="2" type="ORF">ENQ20_18500</name>
</gene>
<dbReference type="EMBL" id="DSMG01000193">
    <property type="protein sequence ID" value="HDX33452.1"/>
    <property type="molecule type" value="Genomic_DNA"/>
</dbReference>
<reference evidence="2" key="1">
    <citation type="journal article" date="2020" name="mSystems">
        <title>Genome- and Community-Level Interaction Insights into Carbon Utilization and Element Cycling Functions of Hydrothermarchaeota in Hydrothermal Sediment.</title>
        <authorList>
            <person name="Zhou Z."/>
            <person name="Liu Y."/>
            <person name="Xu W."/>
            <person name="Pan J."/>
            <person name="Luo Z.H."/>
            <person name="Li M."/>
        </authorList>
    </citation>
    <scope>NUCLEOTIDE SEQUENCE [LARGE SCALE GENOMIC DNA]</scope>
    <source>
        <strain evidence="2">SpSt-289</strain>
    </source>
</reference>
<dbReference type="AlphaFoldDB" id="A0A7C1FI24"/>
<comment type="caution">
    <text evidence="2">The sequence shown here is derived from an EMBL/GenBank/DDBJ whole genome shotgun (WGS) entry which is preliminary data.</text>
</comment>
<dbReference type="OMA" id="YAQANEV"/>
<evidence type="ECO:0000256" key="1">
    <source>
        <dbReference type="SAM" id="Coils"/>
    </source>
</evidence>
<name>A0A7C1FI24_9CHLR</name>
<evidence type="ECO:0000313" key="2">
    <source>
        <dbReference type="EMBL" id="HDX33452.1"/>
    </source>
</evidence>
<feature type="coiled-coil region" evidence="1">
    <location>
        <begin position="45"/>
        <end position="79"/>
    </location>
</feature>
<sequence length="158" mass="18086">MQIIDQLEALLENSRRVPMSSLRMVDYHAAREMIERLRVNVPASIIESERMLQERERILEAAEAEAAAIVEQAKRRAQEILSHDALIAAAKREAERIVFDSQLAAQRRRDEADRYAASVLEELAEKLQVITRQVENGLELLRQNLELSSSQQPGQKKE</sequence>
<organism evidence="2">
    <name type="scientific">Caldilinea aerophila</name>
    <dbReference type="NCBI Taxonomy" id="133453"/>
    <lineage>
        <taxon>Bacteria</taxon>
        <taxon>Bacillati</taxon>
        <taxon>Chloroflexota</taxon>
        <taxon>Caldilineae</taxon>
        <taxon>Caldilineales</taxon>
        <taxon>Caldilineaceae</taxon>
        <taxon>Caldilinea</taxon>
    </lineage>
</organism>